<dbReference type="PRINTS" id="PR00037">
    <property type="entry name" value="HTHLACR"/>
</dbReference>
<feature type="region of interest" description="Disordered" evidence="3">
    <location>
        <begin position="60"/>
        <end position="79"/>
    </location>
</feature>
<gene>
    <name evidence="5" type="ORF">F7O44_17375</name>
</gene>
<sequence length="264" mass="28467">MRLSSRQRAILGEISDGAYVEVKDLAARLDVDVSTIRRDLQALVRHDLVLRLHGGVRLNTPDDGSPIPPTLIPPATTEDSRHRAIASTARRMIRDGDSIVLSAGPCTDALLPLLLDVEDLTVVTHNLAIAQRLAQQPQTRVLVAGGEIKSGDVGITSGPACAEYIEAQRARWVFLEVDGLHPYAGVTTSAPWRVSAHRAMLAAAERRCLLAPSPVFGARCVGFIADVDHADLIITDEGLADEDLPAFAGRVVRGVIDPVDDWHH</sequence>
<accession>A0A7K3M6G4</accession>
<dbReference type="Pfam" id="PF00455">
    <property type="entry name" value="DeoRC"/>
    <property type="match status" value="1"/>
</dbReference>
<dbReference type="InterPro" id="IPR036388">
    <property type="entry name" value="WH-like_DNA-bd_sf"/>
</dbReference>
<dbReference type="SMART" id="SM00420">
    <property type="entry name" value="HTH_DEOR"/>
    <property type="match status" value="1"/>
</dbReference>
<evidence type="ECO:0000256" key="2">
    <source>
        <dbReference type="ARBA" id="ARBA00023163"/>
    </source>
</evidence>
<reference evidence="5 6" key="1">
    <citation type="submission" date="2019-11" db="EMBL/GenBank/DDBJ databases">
        <authorList>
            <person name="Li X.-J."/>
            <person name="Feng X.-M."/>
        </authorList>
    </citation>
    <scope>NUCLEOTIDE SEQUENCE [LARGE SCALE GENOMIC DNA]</scope>
    <source>
        <strain evidence="5 6">XMNu-373</strain>
    </source>
</reference>
<evidence type="ECO:0000259" key="4">
    <source>
        <dbReference type="PROSITE" id="PS51000"/>
    </source>
</evidence>
<proteinExistence type="predicted"/>
<comment type="caution">
    <text evidence="5">The sequence shown here is derived from an EMBL/GenBank/DDBJ whole genome shotgun (WGS) entry which is preliminary data.</text>
</comment>
<feature type="domain" description="HTH deoR-type" evidence="4">
    <location>
        <begin position="3"/>
        <end position="58"/>
    </location>
</feature>
<dbReference type="Gene3D" id="1.10.10.10">
    <property type="entry name" value="Winged helix-like DNA-binding domain superfamily/Winged helix DNA-binding domain"/>
    <property type="match status" value="1"/>
</dbReference>
<dbReference type="SUPFAM" id="SSF46785">
    <property type="entry name" value="Winged helix' DNA-binding domain"/>
    <property type="match status" value="1"/>
</dbReference>
<name>A0A7K3M6G4_9ACTN</name>
<organism evidence="5 6">
    <name type="scientific">Phytoactinopolyspora mesophila</name>
    <dbReference type="NCBI Taxonomy" id="2650750"/>
    <lineage>
        <taxon>Bacteria</taxon>
        <taxon>Bacillati</taxon>
        <taxon>Actinomycetota</taxon>
        <taxon>Actinomycetes</taxon>
        <taxon>Jiangellales</taxon>
        <taxon>Jiangellaceae</taxon>
        <taxon>Phytoactinopolyspora</taxon>
    </lineage>
</organism>
<keyword evidence="2" id="KW-0804">Transcription</keyword>
<evidence type="ECO:0000313" key="5">
    <source>
        <dbReference type="EMBL" id="NDL58845.1"/>
    </source>
</evidence>
<evidence type="ECO:0000256" key="1">
    <source>
        <dbReference type="ARBA" id="ARBA00023015"/>
    </source>
</evidence>
<dbReference type="SMART" id="SM01134">
    <property type="entry name" value="DeoRC"/>
    <property type="match status" value="1"/>
</dbReference>
<dbReference type="GO" id="GO:0003700">
    <property type="term" value="F:DNA-binding transcription factor activity"/>
    <property type="evidence" value="ECO:0007669"/>
    <property type="project" value="InterPro"/>
</dbReference>
<dbReference type="RefSeq" id="WP_162451560.1">
    <property type="nucleotide sequence ID" value="NZ_WLZY01000006.1"/>
</dbReference>
<dbReference type="PANTHER" id="PTHR30363:SF44">
    <property type="entry name" value="AGA OPERON TRANSCRIPTIONAL REPRESSOR-RELATED"/>
    <property type="match status" value="1"/>
</dbReference>
<dbReference type="Pfam" id="PF08220">
    <property type="entry name" value="HTH_DeoR"/>
    <property type="match status" value="1"/>
</dbReference>
<keyword evidence="6" id="KW-1185">Reference proteome</keyword>
<dbReference type="Proteomes" id="UP000460435">
    <property type="component" value="Unassembled WGS sequence"/>
</dbReference>
<dbReference type="PANTHER" id="PTHR30363">
    <property type="entry name" value="HTH-TYPE TRANSCRIPTIONAL REGULATOR SRLR-RELATED"/>
    <property type="match status" value="1"/>
</dbReference>
<dbReference type="SUPFAM" id="SSF100950">
    <property type="entry name" value="NagB/RpiA/CoA transferase-like"/>
    <property type="match status" value="1"/>
</dbReference>
<evidence type="ECO:0000313" key="6">
    <source>
        <dbReference type="Proteomes" id="UP000460435"/>
    </source>
</evidence>
<dbReference type="EMBL" id="WLZY01000006">
    <property type="protein sequence ID" value="NDL58845.1"/>
    <property type="molecule type" value="Genomic_DNA"/>
</dbReference>
<keyword evidence="1" id="KW-0805">Transcription regulation</keyword>
<evidence type="ECO:0000256" key="3">
    <source>
        <dbReference type="SAM" id="MobiDB-lite"/>
    </source>
</evidence>
<dbReference type="InterPro" id="IPR050313">
    <property type="entry name" value="Carb_Metab_HTH_regulators"/>
</dbReference>
<dbReference type="InterPro" id="IPR014036">
    <property type="entry name" value="DeoR-like_C"/>
</dbReference>
<protein>
    <submittedName>
        <fullName evidence="5">DeoR family transcriptional regulator</fullName>
    </submittedName>
</protein>
<dbReference type="InterPro" id="IPR037171">
    <property type="entry name" value="NagB/RpiA_transferase-like"/>
</dbReference>
<dbReference type="PROSITE" id="PS51000">
    <property type="entry name" value="HTH_DEOR_2"/>
    <property type="match status" value="1"/>
</dbReference>
<dbReference type="AlphaFoldDB" id="A0A7K3M6G4"/>
<dbReference type="InterPro" id="IPR036390">
    <property type="entry name" value="WH_DNA-bd_sf"/>
</dbReference>
<dbReference type="InterPro" id="IPR001034">
    <property type="entry name" value="DeoR_HTH"/>
</dbReference>